<evidence type="ECO:0000313" key="9">
    <source>
        <dbReference type="EMBL" id="PIR47563.1"/>
    </source>
</evidence>
<evidence type="ECO:0000256" key="1">
    <source>
        <dbReference type="ARBA" id="ARBA00006471"/>
    </source>
</evidence>
<dbReference type="GO" id="GO:0006412">
    <property type="term" value="P:translation"/>
    <property type="evidence" value="ECO:0007669"/>
    <property type="project" value="UniProtKB-UniRule"/>
</dbReference>
<reference evidence="9 10" key="1">
    <citation type="submission" date="2017-09" db="EMBL/GenBank/DDBJ databases">
        <title>Depth-based differentiation of microbial function through sediment-hosted aquifers and enrichment of novel symbionts in the deep terrestrial subsurface.</title>
        <authorList>
            <person name="Probst A.J."/>
            <person name="Ladd B."/>
            <person name="Jarett J.K."/>
            <person name="Geller-Mcgrath D.E."/>
            <person name="Sieber C.M."/>
            <person name="Emerson J.B."/>
            <person name="Anantharaman K."/>
            <person name="Thomas B.C."/>
            <person name="Malmstrom R."/>
            <person name="Stieglmeier M."/>
            <person name="Klingl A."/>
            <person name="Woyke T."/>
            <person name="Ryan C.M."/>
            <person name="Banfield J.F."/>
        </authorList>
    </citation>
    <scope>NUCLEOTIDE SEQUENCE [LARGE SCALE GENOMIC DNA]</scope>
    <source>
        <strain evidence="9">CG10_big_fil_rev_8_21_14_0_10_50_16</strain>
    </source>
</reference>
<comment type="similarity">
    <text evidence="1 7 8">Belongs to the universal ribosomal protein uS8 family.</text>
</comment>
<protein>
    <recommendedName>
        <fullName evidence="6 7">Small ribosomal subunit protein uS8</fullName>
    </recommendedName>
</protein>
<dbReference type="GO" id="GO:0019843">
    <property type="term" value="F:rRNA binding"/>
    <property type="evidence" value="ECO:0007669"/>
    <property type="project" value="UniProtKB-UniRule"/>
</dbReference>
<dbReference type="SUPFAM" id="SSF56047">
    <property type="entry name" value="Ribosomal protein S8"/>
    <property type="match status" value="1"/>
</dbReference>
<keyword evidence="2 7" id="KW-0699">rRNA-binding</keyword>
<comment type="caution">
    <text evidence="9">The sequence shown here is derived from an EMBL/GenBank/DDBJ whole genome shotgun (WGS) entry which is preliminary data.</text>
</comment>
<dbReference type="NCBIfam" id="NF001109">
    <property type="entry name" value="PRK00136.1"/>
    <property type="match status" value="1"/>
</dbReference>
<organism evidence="9 10">
    <name type="scientific">Candidatus Uhrbacteria bacterium CG10_big_fil_rev_8_21_14_0_10_50_16</name>
    <dbReference type="NCBI Taxonomy" id="1975039"/>
    <lineage>
        <taxon>Bacteria</taxon>
        <taxon>Candidatus Uhriibacteriota</taxon>
    </lineage>
</organism>
<dbReference type="GO" id="GO:0005840">
    <property type="term" value="C:ribosome"/>
    <property type="evidence" value="ECO:0007669"/>
    <property type="project" value="UniProtKB-KW"/>
</dbReference>
<keyword evidence="4 7" id="KW-0689">Ribosomal protein</keyword>
<evidence type="ECO:0000256" key="6">
    <source>
        <dbReference type="ARBA" id="ARBA00035258"/>
    </source>
</evidence>
<dbReference type="InterPro" id="IPR035987">
    <property type="entry name" value="Ribosomal_uS8_sf"/>
</dbReference>
<dbReference type="PROSITE" id="PS00053">
    <property type="entry name" value="RIBOSOMAL_S8"/>
    <property type="match status" value="1"/>
</dbReference>
<dbReference type="FunFam" id="3.30.1370.30:FF:000002">
    <property type="entry name" value="30S ribosomal protein S8"/>
    <property type="match status" value="1"/>
</dbReference>
<dbReference type="AlphaFoldDB" id="A0A2H0RM38"/>
<dbReference type="Pfam" id="PF00410">
    <property type="entry name" value="Ribosomal_S8"/>
    <property type="match status" value="1"/>
</dbReference>
<proteinExistence type="inferred from homology"/>
<accession>A0A2H0RM38</accession>
<dbReference type="PANTHER" id="PTHR11758">
    <property type="entry name" value="40S RIBOSOMAL PROTEIN S15A"/>
    <property type="match status" value="1"/>
</dbReference>
<dbReference type="GO" id="GO:0005737">
    <property type="term" value="C:cytoplasm"/>
    <property type="evidence" value="ECO:0007669"/>
    <property type="project" value="UniProtKB-ARBA"/>
</dbReference>
<evidence type="ECO:0000256" key="2">
    <source>
        <dbReference type="ARBA" id="ARBA00022730"/>
    </source>
</evidence>
<keyword evidence="3 7" id="KW-0694">RNA-binding</keyword>
<dbReference type="EMBL" id="PCYM01000005">
    <property type="protein sequence ID" value="PIR47563.1"/>
    <property type="molecule type" value="Genomic_DNA"/>
</dbReference>
<evidence type="ECO:0000256" key="5">
    <source>
        <dbReference type="ARBA" id="ARBA00023274"/>
    </source>
</evidence>
<dbReference type="InterPro" id="IPR047863">
    <property type="entry name" value="Ribosomal_uS8_CS"/>
</dbReference>
<keyword evidence="5 7" id="KW-0687">Ribonucleoprotein</keyword>
<sequence length="133" mass="15265">MPMTDPISDMLTRVRNGQMARHKQVRAPYSQLKFAIAKIMEKEGYVQKVEVVEAINPLFQDLMLTLKYNENQPQIREMKRISKPGRRVYAKATELPRVFSDIGIAIISTPNGVMTNKDARKRRLGGEVLCEIF</sequence>
<evidence type="ECO:0000256" key="7">
    <source>
        <dbReference type="HAMAP-Rule" id="MF_01302"/>
    </source>
</evidence>
<comment type="function">
    <text evidence="7">One of the primary rRNA binding proteins, it binds directly to 16S rRNA central domain where it helps coordinate assembly of the platform of the 30S subunit.</text>
</comment>
<name>A0A2H0RM38_9BACT</name>
<dbReference type="GO" id="GO:1990904">
    <property type="term" value="C:ribonucleoprotein complex"/>
    <property type="evidence" value="ECO:0007669"/>
    <property type="project" value="UniProtKB-KW"/>
</dbReference>
<dbReference type="InterPro" id="IPR000630">
    <property type="entry name" value="Ribosomal_uS8"/>
</dbReference>
<evidence type="ECO:0000256" key="4">
    <source>
        <dbReference type="ARBA" id="ARBA00022980"/>
    </source>
</evidence>
<dbReference type="HAMAP" id="MF_01302_B">
    <property type="entry name" value="Ribosomal_uS8_B"/>
    <property type="match status" value="1"/>
</dbReference>
<dbReference type="Gene3D" id="3.30.1490.10">
    <property type="match status" value="1"/>
</dbReference>
<evidence type="ECO:0000256" key="3">
    <source>
        <dbReference type="ARBA" id="ARBA00022884"/>
    </source>
</evidence>
<dbReference type="Gene3D" id="3.30.1370.30">
    <property type="match status" value="1"/>
</dbReference>
<dbReference type="FunFam" id="3.30.1490.10:FF:000001">
    <property type="entry name" value="30S ribosomal protein S8"/>
    <property type="match status" value="1"/>
</dbReference>
<comment type="subunit">
    <text evidence="7">Part of the 30S ribosomal subunit. Contacts proteins S5 and S12.</text>
</comment>
<evidence type="ECO:0000256" key="8">
    <source>
        <dbReference type="RuleBase" id="RU003660"/>
    </source>
</evidence>
<gene>
    <name evidence="7" type="primary">rpsH</name>
    <name evidence="9" type="ORF">COV06_02665</name>
</gene>
<dbReference type="Proteomes" id="UP000230084">
    <property type="component" value="Unassembled WGS sequence"/>
</dbReference>
<evidence type="ECO:0000313" key="10">
    <source>
        <dbReference type="Proteomes" id="UP000230084"/>
    </source>
</evidence>
<dbReference type="GO" id="GO:0003735">
    <property type="term" value="F:structural constituent of ribosome"/>
    <property type="evidence" value="ECO:0007669"/>
    <property type="project" value="InterPro"/>
</dbReference>